<dbReference type="InterPro" id="IPR001279">
    <property type="entry name" value="Metallo-B-lactamas"/>
</dbReference>
<feature type="domain" description="Metallo-beta-lactamase" evidence="1">
    <location>
        <begin position="13"/>
        <end position="214"/>
    </location>
</feature>
<dbReference type="Pfam" id="PF19583">
    <property type="entry name" value="ODP"/>
    <property type="match status" value="1"/>
</dbReference>
<sequence length="243" mass="26223">METRIHEIADKIYRLSTLIPGPDGSGGFTFNQFLIDADEPLLFHTGMRSLFAPVSIAAAKVIDLNRLRWITYSHAEADECGALNEWLAAAPQATAMQGRFGCAIWLNDQAPRPPRSLADNEVLDLGGKRVRHLSTPHVPHAVDASLLYEETTGTLFCSDLFTQLGDSPALTDSDIMGPAIAAEKAYGFTSLTPRTGPTIRRLAALAPRTVAVMHGASFAGQTVPVLEALAGYYETQLREAMAA</sequence>
<protein>
    <submittedName>
        <fullName evidence="2">MBL fold metallo-hydrolase</fullName>
    </submittedName>
</protein>
<dbReference type="AlphaFoldDB" id="A0A5C8PHC9"/>
<name>A0A5C8PHC9_9HYPH</name>
<dbReference type="Gene3D" id="3.60.15.10">
    <property type="entry name" value="Ribonuclease Z/Hydroxyacylglutathione hydrolase-like"/>
    <property type="match status" value="1"/>
</dbReference>
<dbReference type="EMBL" id="VDUZ01000028">
    <property type="protein sequence ID" value="TXL73080.1"/>
    <property type="molecule type" value="Genomic_DNA"/>
</dbReference>
<dbReference type="InterPro" id="IPR036866">
    <property type="entry name" value="RibonucZ/Hydroxyglut_hydro"/>
</dbReference>
<keyword evidence="3" id="KW-1185">Reference proteome</keyword>
<keyword evidence="2" id="KW-0378">Hydrolase</keyword>
<organism evidence="2 3">
    <name type="scientific">Vineibacter terrae</name>
    <dbReference type="NCBI Taxonomy" id="2586908"/>
    <lineage>
        <taxon>Bacteria</taxon>
        <taxon>Pseudomonadati</taxon>
        <taxon>Pseudomonadota</taxon>
        <taxon>Alphaproteobacteria</taxon>
        <taxon>Hyphomicrobiales</taxon>
        <taxon>Vineibacter</taxon>
    </lineage>
</organism>
<proteinExistence type="predicted"/>
<gene>
    <name evidence="2" type="ORF">FHP25_23080</name>
</gene>
<evidence type="ECO:0000313" key="2">
    <source>
        <dbReference type="EMBL" id="TXL73080.1"/>
    </source>
</evidence>
<comment type="caution">
    <text evidence="2">The sequence shown here is derived from an EMBL/GenBank/DDBJ whole genome shotgun (WGS) entry which is preliminary data.</text>
</comment>
<dbReference type="GO" id="GO:0016787">
    <property type="term" value="F:hydrolase activity"/>
    <property type="evidence" value="ECO:0007669"/>
    <property type="project" value="UniProtKB-KW"/>
</dbReference>
<reference evidence="2 3" key="1">
    <citation type="submission" date="2019-06" db="EMBL/GenBank/DDBJ databases">
        <title>New taxonomy in bacterial strain CC-CFT640, isolated from vineyard.</title>
        <authorList>
            <person name="Lin S.-Y."/>
            <person name="Tsai C.-F."/>
            <person name="Young C.-C."/>
        </authorList>
    </citation>
    <scope>NUCLEOTIDE SEQUENCE [LARGE SCALE GENOMIC DNA]</scope>
    <source>
        <strain evidence="2 3">CC-CFT640</strain>
    </source>
</reference>
<dbReference type="OrthoDB" id="9800607at2"/>
<evidence type="ECO:0000259" key="1">
    <source>
        <dbReference type="SMART" id="SM00849"/>
    </source>
</evidence>
<dbReference type="SMART" id="SM00849">
    <property type="entry name" value="Lactamase_B"/>
    <property type="match status" value="1"/>
</dbReference>
<dbReference type="PANTHER" id="PTHR43717">
    <property type="entry name" value="ANAEROBIC NITRIC OXIDE REDUCTASE FLAVORUBREDOXIN"/>
    <property type="match status" value="1"/>
</dbReference>
<evidence type="ECO:0000313" key="3">
    <source>
        <dbReference type="Proteomes" id="UP000321638"/>
    </source>
</evidence>
<dbReference type="InterPro" id="IPR045761">
    <property type="entry name" value="ODP_dom"/>
</dbReference>
<accession>A0A5C8PHC9</accession>
<dbReference type="Proteomes" id="UP000321638">
    <property type="component" value="Unassembled WGS sequence"/>
</dbReference>
<dbReference type="PANTHER" id="PTHR43717:SF1">
    <property type="entry name" value="ANAEROBIC NITRIC OXIDE REDUCTASE FLAVORUBREDOXIN"/>
    <property type="match status" value="1"/>
</dbReference>
<dbReference type="RefSeq" id="WP_147849337.1">
    <property type="nucleotide sequence ID" value="NZ_VDUZ01000028.1"/>
</dbReference>
<dbReference type="SUPFAM" id="SSF56281">
    <property type="entry name" value="Metallo-hydrolase/oxidoreductase"/>
    <property type="match status" value="1"/>
</dbReference>